<evidence type="ECO:0000256" key="1">
    <source>
        <dbReference type="SAM" id="SignalP"/>
    </source>
</evidence>
<evidence type="ECO:0008006" key="4">
    <source>
        <dbReference type="Google" id="ProtNLM"/>
    </source>
</evidence>
<sequence>MSYKAVITAIALAVSSVTMAASPAVAIAQQVDAAKLDITARIIGNLKVVNVMARAGTQTLLADETIKSFTPVEQTRLVKFYTDGLYAQETALNRKLAASCADKFTMDELKVLLRLTQIRYVQQLVAQGGDPSLTADPSTMTADDRAIYDQYANSDLVPRLAQHLDFGVITPDLEAITLQAITDFIAWRAEQPA</sequence>
<gene>
    <name evidence="2" type="ORF">ABI_09780</name>
</gene>
<dbReference type="STRING" id="715226.ABI_09780"/>
<feature type="signal peptide" evidence="1">
    <location>
        <begin position="1"/>
        <end position="20"/>
    </location>
</feature>
<dbReference type="HOGENOM" id="CLU_1406224_0_0_5"/>
<dbReference type="EMBL" id="GL883077">
    <property type="protein sequence ID" value="EGF92541.1"/>
    <property type="molecule type" value="Genomic_DNA"/>
</dbReference>
<feature type="chain" id="PRO_5003320827" description="DUF2059 domain-containing protein" evidence="1">
    <location>
        <begin position="21"/>
        <end position="193"/>
    </location>
</feature>
<dbReference type="OrthoDB" id="7172954at2"/>
<dbReference type="RefSeq" id="WP_006271719.1">
    <property type="nucleotide sequence ID" value="NZ_GL883077.1"/>
</dbReference>
<dbReference type="AlphaFoldDB" id="F4QGT9"/>
<proteinExistence type="predicted"/>
<keyword evidence="1" id="KW-0732">Signal</keyword>
<name>F4QGT9_9CAUL</name>
<dbReference type="Proteomes" id="UP000006512">
    <property type="component" value="Unassembled WGS sequence"/>
</dbReference>
<protein>
    <recommendedName>
        <fullName evidence="4">DUF2059 domain-containing protein</fullName>
    </recommendedName>
</protein>
<accession>F4QGT9</accession>
<evidence type="ECO:0000313" key="3">
    <source>
        <dbReference type="Proteomes" id="UP000006512"/>
    </source>
</evidence>
<keyword evidence="3" id="KW-1185">Reference proteome</keyword>
<reference evidence="3" key="1">
    <citation type="submission" date="2011-03" db="EMBL/GenBank/DDBJ databases">
        <title>Draft genome sequence of Brevundimonas diminuta.</title>
        <authorList>
            <person name="Brown P.J.B."/>
            <person name="Buechlein A."/>
            <person name="Hemmerich C."/>
            <person name="Brun Y.V."/>
        </authorList>
    </citation>
    <scope>NUCLEOTIDE SEQUENCE [LARGE SCALE GENOMIC DNA]</scope>
    <source>
        <strain evidence="3">C19</strain>
    </source>
</reference>
<organism evidence="2 3">
    <name type="scientific">Asticcacaulis biprosthecium C19</name>
    <dbReference type="NCBI Taxonomy" id="715226"/>
    <lineage>
        <taxon>Bacteria</taxon>
        <taxon>Pseudomonadati</taxon>
        <taxon>Pseudomonadota</taxon>
        <taxon>Alphaproteobacteria</taxon>
        <taxon>Caulobacterales</taxon>
        <taxon>Caulobacteraceae</taxon>
        <taxon>Asticcacaulis</taxon>
    </lineage>
</organism>
<evidence type="ECO:0000313" key="2">
    <source>
        <dbReference type="EMBL" id="EGF92541.1"/>
    </source>
</evidence>